<protein>
    <submittedName>
        <fullName evidence="3">Isochorismatase</fullName>
    </submittedName>
</protein>
<dbReference type="CDD" id="cd00431">
    <property type="entry name" value="cysteine_hydrolases"/>
    <property type="match status" value="1"/>
</dbReference>
<name>A0ABQ6Z530_9GAMM</name>
<accession>A0ABQ6Z530</accession>
<dbReference type="PANTHER" id="PTHR43540">
    <property type="entry name" value="PEROXYUREIDOACRYLATE/UREIDOACRYLATE AMIDOHYDROLASE-RELATED"/>
    <property type="match status" value="1"/>
</dbReference>
<proteinExistence type="predicted"/>
<dbReference type="PANTHER" id="PTHR43540:SF6">
    <property type="entry name" value="ISOCHORISMATASE-LIKE DOMAIN-CONTAINING PROTEIN"/>
    <property type="match status" value="1"/>
</dbReference>
<organism evidence="3 4">
    <name type="scientific">Pseudoxanthomonas daejeonensis</name>
    <dbReference type="NCBI Taxonomy" id="266062"/>
    <lineage>
        <taxon>Bacteria</taxon>
        <taxon>Pseudomonadati</taxon>
        <taxon>Pseudomonadota</taxon>
        <taxon>Gammaproteobacteria</taxon>
        <taxon>Lysobacterales</taxon>
        <taxon>Lysobacteraceae</taxon>
        <taxon>Pseudoxanthomonas</taxon>
    </lineage>
</organism>
<gene>
    <name evidence="3" type="ORF">CSC65_12280</name>
</gene>
<reference evidence="3 4" key="1">
    <citation type="submission" date="2017-10" db="EMBL/GenBank/DDBJ databases">
        <title>Whole genome sequencing of members of genus Pseudoxanthomonas.</title>
        <authorList>
            <person name="Kumar S."/>
            <person name="Bansal K."/>
            <person name="Kaur A."/>
            <person name="Patil P."/>
            <person name="Sharma S."/>
            <person name="Patil P.B."/>
        </authorList>
    </citation>
    <scope>NUCLEOTIDE SEQUENCE [LARGE SCALE GENOMIC DNA]</scope>
    <source>
        <strain evidence="3 4">DSM 17801</strain>
    </source>
</reference>
<dbReference type="Gene3D" id="3.40.50.850">
    <property type="entry name" value="Isochorismatase-like"/>
    <property type="match status" value="1"/>
</dbReference>
<dbReference type="EMBL" id="PDWN01000012">
    <property type="protein sequence ID" value="KAF1693216.1"/>
    <property type="molecule type" value="Genomic_DNA"/>
</dbReference>
<evidence type="ECO:0000313" key="3">
    <source>
        <dbReference type="EMBL" id="KAF1693216.1"/>
    </source>
</evidence>
<comment type="caution">
    <text evidence="3">The sequence shown here is derived from an EMBL/GenBank/DDBJ whole genome shotgun (WGS) entry which is preliminary data.</text>
</comment>
<dbReference type="InterPro" id="IPR000868">
    <property type="entry name" value="Isochorismatase-like_dom"/>
</dbReference>
<evidence type="ECO:0000256" key="1">
    <source>
        <dbReference type="ARBA" id="ARBA00022801"/>
    </source>
</evidence>
<dbReference type="Proteomes" id="UP000788419">
    <property type="component" value="Unassembled WGS sequence"/>
</dbReference>
<feature type="domain" description="Isochorismatase-like" evidence="2">
    <location>
        <begin position="4"/>
        <end position="169"/>
    </location>
</feature>
<evidence type="ECO:0000259" key="2">
    <source>
        <dbReference type="Pfam" id="PF00857"/>
    </source>
</evidence>
<dbReference type="InterPro" id="IPR036380">
    <property type="entry name" value="Isochorismatase-like_sf"/>
</dbReference>
<keyword evidence="4" id="KW-1185">Reference proteome</keyword>
<dbReference type="RefSeq" id="WP_162410889.1">
    <property type="nucleotide sequence ID" value="NZ_PDWN01000012.1"/>
</dbReference>
<keyword evidence="1" id="KW-0378">Hydrolase</keyword>
<sequence>MRQALLIVDMINHFDFPGGAALLRAALPAAKRIAALRRRFAEAGHAVDYVNDNFLDWKGGFADLVACCGRDGMPGATIVALLAPGPDDRFMLKPRHSGFLDSPLELLLHQLHVRRVAVCGIAADACILVTAHDAHMRGFEVQVPRDCVAAQSIPRRDRALAVMRDAFGIDIRASRAIRLAQR</sequence>
<dbReference type="InterPro" id="IPR050272">
    <property type="entry name" value="Isochorismatase-like_hydrls"/>
</dbReference>
<dbReference type="Pfam" id="PF00857">
    <property type="entry name" value="Isochorismatase"/>
    <property type="match status" value="1"/>
</dbReference>
<evidence type="ECO:0000313" key="4">
    <source>
        <dbReference type="Proteomes" id="UP000788419"/>
    </source>
</evidence>
<dbReference type="SUPFAM" id="SSF52499">
    <property type="entry name" value="Isochorismatase-like hydrolases"/>
    <property type="match status" value="1"/>
</dbReference>